<sequence length="70" mass="8001">MKGIIDRFEGAIAVVEIDGKTKDYDKSLFPKNAAVGDVVEINGDKIKILKDKTDKFRKEIEDLMEEVWED</sequence>
<comment type="caution">
    <text evidence="1">The sequence shown here is derived from an EMBL/GenBank/DDBJ whole genome shotgun (WGS) entry which is preliminary data.</text>
</comment>
<keyword evidence="2" id="KW-1185">Reference proteome</keyword>
<dbReference type="Proteomes" id="UP000233375">
    <property type="component" value="Unassembled WGS sequence"/>
</dbReference>
<dbReference type="InterPro" id="IPR021377">
    <property type="entry name" value="DUF3006"/>
</dbReference>
<name>A0A2N0Z4F6_9BACI</name>
<dbReference type="OrthoDB" id="164847at2"/>
<dbReference type="AlphaFoldDB" id="A0A2N0Z4F6"/>
<evidence type="ECO:0000313" key="2">
    <source>
        <dbReference type="Proteomes" id="UP000233375"/>
    </source>
</evidence>
<accession>A0A2N0Z4F6</accession>
<dbReference type="Pfam" id="PF11213">
    <property type="entry name" value="DUF3006"/>
    <property type="match status" value="1"/>
</dbReference>
<evidence type="ECO:0000313" key="1">
    <source>
        <dbReference type="EMBL" id="PKG24395.1"/>
    </source>
</evidence>
<proteinExistence type="predicted"/>
<dbReference type="RefSeq" id="WP_101176519.1">
    <property type="nucleotide sequence ID" value="NZ_PISE01000014.1"/>
</dbReference>
<protein>
    <submittedName>
        <fullName evidence="1">DUF3006 domain-containing protein</fullName>
    </submittedName>
</protein>
<reference evidence="1 2" key="1">
    <citation type="journal article" date="2003" name="Int. J. Syst. Evol. Microbiol.">
        <title>Bacillus nealsonii sp. nov., isolated from a spacecraft-assembly facility, whose spores are gamma-radiation resistant.</title>
        <authorList>
            <person name="Venkateswaran K."/>
            <person name="Kempf M."/>
            <person name="Chen F."/>
            <person name="Satomi M."/>
            <person name="Nicholson W."/>
            <person name="Kern R."/>
        </authorList>
    </citation>
    <scope>NUCLEOTIDE SEQUENCE [LARGE SCALE GENOMIC DNA]</scope>
    <source>
        <strain evidence="1 2">FO-92</strain>
    </source>
</reference>
<gene>
    <name evidence="1" type="ORF">CWS01_07225</name>
</gene>
<dbReference type="EMBL" id="PISE01000014">
    <property type="protein sequence ID" value="PKG24395.1"/>
    <property type="molecule type" value="Genomic_DNA"/>
</dbReference>
<organism evidence="1 2">
    <name type="scientific">Niallia nealsonii</name>
    <dbReference type="NCBI Taxonomy" id="115979"/>
    <lineage>
        <taxon>Bacteria</taxon>
        <taxon>Bacillati</taxon>
        <taxon>Bacillota</taxon>
        <taxon>Bacilli</taxon>
        <taxon>Bacillales</taxon>
        <taxon>Bacillaceae</taxon>
        <taxon>Niallia</taxon>
    </lineage>
</organism>